<reference evidence="2" key="1">
    <citation type="submission" date="2020-08" db="EMBL/GenBank/DDBJ databases">
        <title>Plant Genome Project.</title>
        <authorList>
            <person name="Zhang R.-G."/>
        </authorList>
    </citation>
    <scope>NUCLEOTIDE SEQUENCE</scope>
    <source>
        <strain evidence="2">WSP0</strain>
        <tissue evidence="2">Leaf</tissue>
    </source>
</reference>
<accession>A0AAV6IYR9</accession>
<dbReference type="PANTHER" id="PTHR31414">
    <property type="entry name" value="TRANSMEMBRANE PROTEIN DDB_G0292058"/>
    <property type="match status" value="1"/>
</dbReference>
<dbReference type="GO" id="GO:0016020">
    <property type="term" value="C:membrane"/>
    <property type="evidence" value="ECO:0007669"/>
    <property type="project" value="TreeGrafter"/>
</dbReference>
<evidence type="ECO:0000313" key="3">
    <source>
        <dbReference type="Proteomes" id="UP000823749"/>
    </source>
</evidence>
<keyword evidence="1" id="KW-1133">Transmembrane helix</keyword>
<dbReference type="PANTHER" id="PTHR31414:SF16">
    <property type="entry name" value="TRANSMEMBRANE PROTEIN"/>
    <property type="match status" value="1"/>
</dbReference>
<sequence length="219" mass="24064">MSESLLQAKTLNVAQVFLPSDVKDEIDKLNEDLNTAGCSRYAEPENKSKFWKNTESLQCNTMTCIYAFSLSCWSLFVVSGWLLVAVTFILCGGFASTQEKVVLMCFSAISNTCMAMGEWVDTSQAETTLSNILPRVDQRTANQTLTQSKQVVNDIVNIVNQFIYTIADTNLSSQANNPSYCSSRRCSKPSMIMSKATAIILGLLCLTEPALALELVCSC</sequence>
<keyword evidence="1" id="KW-0812">Transmembrane</keyword>
<organism evidence="2 3">
    <name type="scientific">Rhododendron griersonianum</name>
    <dbReference type="NCBI Taxonomy" id="479676"/>
    <lineage>
        <taxon>Eukaryota</taxon>
        <taxon>Viridiplantae</taxon>
        <taxon>Streptophyta</taxon>
        <taxon>Embryophyta</taxon>
        <taxon>Tracheophyta</taxon>
        <taxon>Spermatophyta</taxon>
        <taxon>Magnoliopsida</taxon>
        <taxon>eudicotyledons</taxon>
        <taxon>Gunneridae</taxon>
        <taxon>Pentapetalae</taxon>
        <taxon>asterids</taxon>
        <taxon>Ericales</taxon>
        <taxon>Ericaceae</taxon>
        <taxon>Ericoideae</taxon>
        <taxon>Rhodoreae</taxon>
        <taxon>Rhododendron</taxon>
    </lineage>
</organism>
<dbReference type="AlphaFoldDB" id="A0AAV6IYR9"/>
<feature type="transmembrane region" description="Helical" evidence="1">
    <location>
        <begin position="72"/>
        <end position="95"/>
    </location>
</feature>
<evidence type="ECO:0000313" key="2">
    <source>
        <dbReference type="EMBL" id="KAG5532175.1"/>
    </source>
</evidence>
<name>A0AAV6IYR9_9ERIC</name>
<comment type="caution">
    <text evidence="2">The sequence shown here is derived from an EMBL/GenBank/DDBJ whole genome shotgun (WGS) entry which is preliminary data.</text>
</comment>
<gene>
    <name evidence="2" type="ORF">RHGRI_026709</name>
</gene>
<dbReference type="Proteomes" id="UP000823749">
    <property type="component" value="Chromosome 9"/>
</dbReference>
<protein>
    <submittedName>
        <fullName evidence="2">Uncharacterized protein</fullName>
    </submittedName>
</protein>
<dbReference type="InterPro" id="IPR040283">
    <property type="entry name" value="DDB_G0292058-like"/>
</dbReference>
<keyword evidence="3" id="KW-1185">Reference proteome</keyword>
<dbReference type="EMBL" id="JACTNZ010000009">
    <property type="protein sequence ID" value="KAG5532175.1"/>
    <property type="molecule type" value="Genomic_DNA"/>
</dbReference>
<evidence type="ECO:0000256" key="1">
    <source>
        <dbReference type="SAM" id="Phobius"/>
    </source>
</evidence>
<keyword evidence="1" id="KW-0472">Membrane</keyword>
<proteinExistence type="predicted"/>